<sequence length="101" mass="12118">MHPLLEGDRFSDCEYYIQALNECHKAEFVKKAFGLCNVPKDNLSKCLHETRIAQSIADLQERRNKRKVTEEKWKKMKEEEYGKDMKLKKVIEEEMKRRAQQ</sequence>
<dbReference type="EMBL" id="BTFZ01000012">
    <property type="protein sequence ID" value="GMM37595.1"/>
    <property type="molecule type" value="Genomic_DNA"/>
</dbReference>
<keyword evidence="3" id="KW-0496">Mitochondrion</keyword>
<dbReference type="GeneID" id="90075570"/>
<proteinExistence type="inferred from homology"/>
<dbReference type="Proteomes" id="UP001360560">
    <property type="component" value="Unassembled WGS sequence"/>
</dbReference>
<comment type="similarity">
    <text evidence="1 3">Belongs to the CMC family.</text>
</comment>
<dbReference type="AlphaFoldDB" id="A0AAV5QTN7"/>
<dbReference type="Pfam" id="PF08583">
    <property type="entry name" value="Cmc1"/>
    <property type="match status" value="1"/>
</dbReference>
<comment type="function">
    <text evidence="3">Required for mitochondrial cytochrome c oxidase (COX) assembly and respiration.</text>
</comment>
<keyword evidence="3" id="KW-0143">Chaperone</keyword>
<gene>
    <name evidence="4" type="ORF">DASC09_049200</name>
</gene>
<accession>A0AAV5QTN7</accession>
<evidence type="ECO:0000256" key="2">
    <source>
        <dbReference type="ARBA" id="ARBA00023157"/>
    </source>
</evidence>
<keyword evidence="5" id="KW-1185">Reference proteome</keyword>
<keyword evidence="2" id="KW-1015">Disulfide bond</keyword>
<keyword evidence="3" id="KW-0472">Membrane</keyword>
<evidence type="ECO:0000313" key="5">
    <source>
        <dbReference type="Proteomes" id="UP001360560"/>
    </source>
</evidence>
<comment type="caution">
    <text evidence="4">The sequence shown here is derived from an EMBL/GenBank/DDBJ whole genome shotgun (WGS) entry which is preliminary data.</text>
</comment>
<name>A0AAV5QTN7_9ASCO</name>
<organism evidence="4 5">
    <name type="scientific">Saccharomycopsis crataegensis</name>
    <dbReference type="NCBI Taxonomy" id="43959"/>
    <lineage>
        <taxon>Eukaryota</taxon>
        <taxon>Fungi</taxon>
        <taxon>Dikarya</taxon>
        <taxon>Ascomycota</taxon>
        <taxon>Saccharomycotina</taxon>
        <taxon>Saccharomycetes</taxon>
        <taxon>Saccharomycopsidaceae</taxon>
        <taxon>Saccharomycopsis</taxon>
    </lineage>
</organism>
<keyword evidence="3" id="KW-0999">Mitochondrion inner membrane</keyword>
<evidence type="ECO:0000313" key="4">
    <source>
        <dbReference type="EMBL" id="GMM37595.1"/>
    </source>
</evidence>
<dbReference type="InterPro" id="IPR013892">
    <property type="entry name" value="Cyt_c_biogenesis_Cmc1-like"/>
</dbReference>
<dbReference type="GO" id="GO:0005743">
    <property type="term" value="C:mitochondrial inner membrane"/>
    <property type="evidence" value="ECO:0007669"/>
    <property type="project" value="UniProtKB-SubCell"/>
</dbReference>
<evidence type="ECO:0000256" key="3">
    <source>
        <dbReference type="RuleBase" id="RU364104"/>
    </source>
</evidence>
<protein>
    <recommendedName>
        <fullName evidence="3">COX assembly mitochondrial protein</fullName>
    </recommendedName>
</protein>
<comment type="subcellular location">
    <subcellularLocation>
        <location evidence="3">Mitochondrion inner membrane</location>
    </subcellularLocation>
</comment>
<reference evidence="4 5" key="1">
    <citation type="journal article" date="2023" name="Elife">
        <title>Identification of key yeast species and microbe-microbe interactions impacting larval growth of Drosophila in the wild.</title>
        <authorList>
            <person name="Mure A."/>
            <person name="Sugiura Y."/>
            <person name="Maeda R."/>
            <person name="Honda K."/>
            <person name="Sakurai N."/>
            <person name="Takahashi Y."/>
            <person name="Watada M."/>
            <person name="Katoh T."/>
            <person name="Gotoh A."/>
            <person name="Gotoh Y."/>
            <person name="Taniguchi I."/>
            <person name="Nakamura K."/>
            <person name="Hayashi T."/>
            <person name="Katayama T."/>
            <person name="Uemura T."/>
            <person name="Hattori Y."/>
        </authorList>
    </citation>
    <scope>NUCLEOTIDE SEQUENCE [LARGE SCALE GENOMIC DNA]</scope>
    <source>
        <strain evidence="4 5">SC-9</strain>
    </source>
</reference>
<evidence type="ECO:0000256" key="1">
    <source>
        <dbReference type="ARBA" id="ARBA00007347"/>
    </source>
</evidence>
<dbReference type="RefSeq" id="XP_064854591.1">
    <property type="nucleotide sequence ID" value="XM_064998519.1"/>
</dbReference>